<name>W9XF48_9EURO</name>
<feature type="domain" description="Glyoxalase/fosfomycin resistance/dioxygenase" evidence="2">
    <location>
        <begin position="6"/>
        <end position="72"/>
    </location>
</feature>
<proteinExistence type="predicted"/>
<organism evidence="3 4">
    <name type="scientific">Cladophialophora psammophila CBS 110553</name>
    <dbReference type="NCBI Taxonomy" id="1182543"/>
    <lineage>
        <taxon>Eukaryota</taxon>
        <taxon>Fungi</taxon>
        <taxon>Dikarya</taxon>
        <taxon>Ascomycota</taxon>
        <taxon>Pezizomycotina</taxon>
        <taxon>Eurotiomycetes</taxon>
        <taxon>Chaetothyriomycetidae</taxon>
        <taxon>Chaetothyriales</taxon>
        <taxon>Herpotrichiellaceae</taxon>
        <taxon>Cladophialophora</taxon>
    </lineage>
</organism>
<protein>
    <recommendedName>
        <fullName evidence="2">Glyoxalase/fosfomycin resistance/dioxygenase domain-containing protein</fullName>
    </recommendedName>
</protein>
<dbReference type="InterPro" id="IPR004360">
    <property type="entry name" value="Glyas_Fos-R_dOase_dom"/>
</dbReference>
<dbReference type="InterPro" id="IPR029068">
    <property type="entry name" value="Glyas_Bleomycin-R_OHBP_Dase"/>
</dbReference>
<feature type="compositionally biased region" description="Basic and acidic residues" evidence="1">
    <location>
        <begin position="61"/>
        <end position="74"/>
    </location>
</feature>
<comment type="caution">
    <text evidence="3">The sequence shown here is derived from an EMBL/GenBank/DDBJ whole genome shotgun (WGS) entry which is preliminary data.</text>
</comment>
<evidence type="ECO:0000259" key="2">
    <source>
        <dbReference type="Pfam" id="PF00903"/>
    </source>
</evidence>
<accession>W9XF48</accession>
<keyword evidence="4" id="KW-1185">Reference proteome</keyword>
<dbReference type="GeneID" id="19184825"/>
<dbReference type="SUPFAM" id="SSF54593">
    <property type="entry name" value="Glyoxalase/Bleomycin resistance protein/Dihydroxybiphenyl dioxygenase"/>
    <property type="match status" value="1"/>
</dbReference>
<dbReference type="OrthoDB" id="4129692at2759"/>
<gene>
    <name evidence="3" type="ORF">A1O5_00087</name>
</gene>
<dbReference type="Gene3D" id="3.10.180.10">
    <property type="entry name" value="2,3-Dihydroxybiphenyl 1,2-Dioxygenase, domain 1"/>
    <property type="match status" value="1"/>
</dbReference>
<sequence>MPASLRIEIFPSDLQRMIDFYSTILNFSLIKRDGDYAYLGRRHPMATLGTEGFPTNRPRRVLPEDHNAQPKARWERTVKHTHGTWESLIVLSHAAVDDPLHNSLTWATGRPIQEAMRSHSLKEG</sequence>
<dbReference type="EMBL" id="AMGX01000001">
    <property type="protein sequence ID" value="EXJ75581.1"/>
    <property type="molecule type" value="Genomic_DNA"/>
</dbReference>
<evidence type="ECO:0000313" key="3">
    <source>
        <dbReference type="EMBL" id="EXJ75581.1"/>
    </source>
</evidence>
<dbReference type="RefSeq" id="XP_007738898.1">
    <property type="nucleotide sequence ID" value="XM_007740708.1"/>
</dbReference>
<evidence type="ECO:0000313" key="4">
    <source>
        <dbReference type="Proteomes" id="UP000019471"/>
    </source>
</evidence>
<dbReference type="HOGENOM" id="CLU_2003683_0_0_1"/>
<dbReference type="AlphaFoldDB" id="W9XF48"/>
<feature type="region of interest" description="Disordered" evidence="1">
    <location>
        <begin position="49"/>
        <end position="74"/>
    </location>
</feature>
<dbReference type="Pfam" id="PF00903">
    <property type="entry name" value="Glyoxalase"/>
    <property type="match status" value="1"/>
</dbReference>
<evidence type="ECO:0000256" key="1">
    <source>
        <dbReference type="SAM" id="MobiDB-lite"/>
    </source>
</evidence>
<reference evidence="3 4" key="1">
    <citation type="submission" date="2013-03" db="EMBL/GenBank/DDBJ databases">
        <title>The Genome Sequence of Cladophialophora psammophila CBS 110553.</title>
        <authorList>
            <consortium name="The Broad Institute Genomics Platform"/>
            <person name="Cuomo C."/>
            <person name="de Hoog S."/>
            <person name="Gorbushina A."/>
            <person name="Walker B."/>
            <person name="Young S.K."/>
            <person name="Zeng Q."/>
            <person name="Gargeya S."/>
            <person name="Fitzgerald M."/>
            <person name="Haas B."/>
            <person name="Abouelleil A."/>
            <person name="Allen A.W."/>
            <person name="Alvarado L."/>
            <person name="Arachchi H.M."/>
            <person name="Berlin A.M."/>
            <person name="Chapman S.B."/>
            <person name="Gainer-Dewar J."/>
            <person name="Goldberg J."/>
            <person name="Griggs A."/>
            <person name="Gujja S."/>
            <person name="Hansen M."/>
            <person name="Howarth C."/>
            <person name="Imamovic A."/>
            <person name="Ireland A."/>
            <person name="Larimer J."/>
            <person name="McCowan C."/>
            <person name="Murphy C."/>
            <person name="Pearson M."/>
            <person name="Poon T.W."/>
            <person name="Priest M."/>
            <person name="Roberts A."/>
            <person name="Saif S."/>
            <person name="Shea T."/>
            <person name="Sisk P."/>
            <person name="Sykes S."/>
            <person name="Wortman J."/>
            <person name="Nusbaum C."/>
            <person name="Birren B."/>
        </authorList>
    </citation>
    <scope>NUCLEOTIDE SEQUENCE [LARGE SCALE GENOMIC DNA]</scope>
    <source>
        <strain evidence="3 4">CBS 110553</strain>
    </source>
</reference>
<dbReference type="Proteomes" id="UP000019471">
    <property type="component" value="Unassembled WGS sequence"/>
</dbReference>